<dbReference type="PANTHER" id="PTHR10695">
    <property type="entry name" value="DEPHOSPHO-COA KINASE-RELATED"/>
    <property type="match status" value="1"/>
</dbReference>
<protein>
    <submittedName>
        <fullName evidence="2">Nucleotidylyl transferase</fullName>
    </submittedName>
</protein>
<dbReference type="AlphaFoldDB" id="A0AAD4C3Q6"/>
<keyword evidence="3" id="KW-1185">Reference proteome</keyword>
<name>A0AAD4C3Q6_BOLED</name>
<accession>A0AAD4C3Q6</accession>
<dbReference type="Gene3D" id="3.40.50.620">
    <property type="entry name" value="HUPs"/>
    <property type="match status" value="1"/>
</dbReference>
<sequence>PVIAMGGTFDHLHAGHKILLSMAAWIATRKVIVGITVDALLKKKSNPHLVESFHTRADKTRSFLVLFRPDLEYDIVELNNVYGPTGFDPDIQAVVVSKETLSGAAAIDKERASKDLPPLRTFVIDVISSDSSKLDHDDAEILKQTKMSSTFIREWIASNPAHSAR</sequence>
<dbReference type="EMBL" id="WHUW01000004">
    <property type="protein sequence ID" value="KAF8447894.1"/>
    <property type="molecule type" value="Genomic_DNA"/>
</dbReference>
<evidence type="ECO:0000313" key="3">
    <source>
        <dbReference type="Proteomes" id="UP001194468"/>
    </source>
</evidence>
<dbReference type="Proteomes" id="UP001194468">
    <property type="component" value="Unassembled WGS sequence"/>
</dbReference>
<dbReference type="GO" id="GO:0004140">
    <property type="term" value="F:dephospho-CoA kinase activity"/>
    <property type="evidence" value="ECO:0007669"/>
    <property type="project" value="TreeGrafter"/>
</dbReference>
<feature type="non-terminal residue" evidence="2">
    <location>
        <position position="1"/>
    </location>
</feature>
<comment type="caution">
    <text evidence="2">The sequence shown here is derived from an EMBL/GenBank/DDBJ whole genome shotgun (WGS) entry which is preliminary data.</text>
</comment>
<gene>
    <name evidence="2" type="ORF">L210DRAFT_3390002</name>
</gene>
<dbReference type="Pfam" id="PF01467">
    <property type="entry name" value="CTP_transf_like"/>
    <property type="match status" value="1"/>
</dbReference>
<feature type="domain" description="Cytidyltransferase-like" evidence="1">
    <location>
        <begin position="5"/>
        <end position="154"/>
    </location>
</feature>
<dbReference type="GO" id="GO:0015937">
    <property type="term" value="P:coenzyme A biosynthetic process"/>
    <property type="evidence" value="ECO:0007669"/>
    <property type="project" value="TreeGrafter"/>
</dbReference>
<dbReference type="PANTHER" id="PTHR10695:SF46">
    <property type="entry name" value="BIFUNCTIONAL COENZYME A SYNTHASE-RELATED"/>
    <property type="match status" value="1"/>
</dbReference>
<proteinExistence type="predicted"/>
<evidence type="ECO:0000313" key="2">
    <source>
        <dbReference type="EMBL" id="KAF8447894.1"/>
    </source>
</evidence>
<evidence type="ECO:0000259" key="1">
    <source>
        <dbReference type="Pfam" id="PF01467"/>
    </source>
</evidence>
<reference evidence="2" key="1">
    <citation type="submission" date="2019-10" db="EMBL/GenBank/DDBJ databases">
        <authorList>
            <consortium name="DOE Joint Genome Institute"/>
            <person name="Kuo A."/>
            <person name="Miyauchi S."/>
            <person name="Kiss E."/>
            <person name="Drula E."/>
            <person name="Kohler A."/>
            <person name="Sanchez-Garcia M."/>
            <person name="Andreopoulos B."/>
            <person name="Barry K.W."/>
            <person name="Bonito G."/>
            <person name="Buee M."/>
            <person name="Carver A."/>
            <person name="Chen C."/>
            <person name="Cichocki N."/>
            <person name="Clum A."/>
            <person name="Culley D."/>
            <person name="Crous P.W."/>
            <person name="Fauchery L."/>
            <person name="Girlanda M."/>
            <person name="Hayes R."/>
            <person name="Keri Z."/>
            <person name="LaButti K."/>
            <person name="Lipzen A."/>
            <person name="Lombard V."/>
            <person name="Magnuson J."/>
            <person name="Maillard F."/>
            <person name="Morin E."/>
            <person name="Murat C."/>
            <person name="Nolan M."/>
            <person name="Ohm R."/>
            <person name="Pangilinan J."/>
            <person name="Pereira M."/>
            <person name="Perotto S."/>
            <person name="Peter M."/>
            <person name="Riley R."/>
            <person name="Sitrit Y."/>
            <person name="Stielow B."/>
            <person name="Szollosi G."/>
            <person name="Zifcakova L."/>
            <person name="Stursova M."/>
            <person name="Spatafora J.W."/>
            <person name="Tedersoo L."/>
            <person name="Vaario L.-M."/>
            <person name="Yamada A."/>
            <person name="Yan M."/>
            <person name="Wang P."/>
            <person name="Xu J."/>
            <person name="Bruns T."/>
            <person name="Baldrian P."/>
            <person name="Vilgalys R."/>
            <person name="Henrissat B."/>
            <person name="Grigoriev I.V."/>
            <person name="Hibbett D."/>
            <person name="Nagy L.G."/>
            <person name="Martin F.M."/>
        </authorList>
    </citation>
    <scope>NUCLEOTIDE SEQUENCE</scope>
    <source>
        <strain evidence="2">BED1</strain>
    </source>
</reference>
<dbReference type="InterPro" id="IPR004821">
    <property type="entry name" value="Cyt_trans-like"/>
</dbReference>
<dbReference type="InterPro" id="IPR014729">
    <property type="entry name" value="Rossmann-like_a/b/a_fold"/>
</dbReference>
<reference evidence="2" key="2">
    <citation type="journal article" date="2020" name="Nat. Commun.">
        <title>Large-scale genome sequencing of mycorrhizal fungi provides insights into the early evolution of symbiotic traits.</title>
        <authorList>
            <person name="Miyauchi S."/>
            <person name="Kiss E."/>
            <person name="Kuo A."/>
            <person name="Drula E."/>
            <person name="Kohler A."/>
            <person name="Sanchez-Garcia M."/>
            <person name="Morin E."/>
            <person name="Andreopoulos B."/>
            <person name="Barry K.W."/>
            <person name="Bonito G."/>
            <person name="Buee M."/>
            <person name="Carver A."/>
            <person name="Chen C."/>
            <person name="Cichocki N."/>
            <person name="Clum A."/>
            <person name="Culley D."/>
            <person name="Crous P.W."/>
            <person name="Fauchery L."/>
            <person name="Girlanda M."/>
            <person name="Hayes R.D."/>
            <person name="Keri Z."/>
            <person name="LaButti K."/>
            <person name="Lipzen A."/>
            <person name="Lombard V."/>
            <person name="Magnuson J."/>
            <person name="Maillard F."/>
            <person name="Murat C."/>
            <person name="Nolan M."/>
            <person name="Ohm R.A."/>
            <person name="Pangilinan J."/>
            <person name="Pereira M.F."/>
            <person name="Perotto S."/>
            <person name="Peter M."/>
            <person name="Pfister S."/>
            <person name="Riley R."/>
            <person name="Sitrit Y."/>
            <person name="Stielow J.B."/>
            <person name="Szollosi G."/>
            <person name="Zifcakova L."/>
            <person name="Stursova M."/>
            <person name="Spatafora J.W."/>
            <person name="Tedersoo L."/>
            <person name="Vaario L.M."/>
            <person name="Yamada A."/>
            <person name="Yan M."/>
            <person name="Wang P."/>
            <person name="Xu J."/>
            <person name="Bruns T."/>
            <person name="Baldrian P."/>
            <person name="Vilgalys R."/>
            <person name="Dunand C."/>
            <person name="Henrissat B."/>
            <person name="Grigoriev I.V."/>
            <person name="Hibbett D."/>
            <person name="Nagy L.G."/>
            <person name="Martin F.M."/>
        </authorList>
    </citation>
    <scope>NUCLEOTIDE SEQUENCE</scope>
    <source>
        <strain evidence="2">BED1</strain>
    </source>
</reference>
<keyword evidence="2" id="KW-0808">Transferase</keyword>
<dbReference type="SUPFAM" id="SSF52374">
    <property type="entry name" value="Nucleotidylyl transferase"/>
    <property type="match status" value="1"/>
</dbReference>
<organism evidence="2 3">
    <name type="scientific">Boletus edulis BED1</name>
    <dbReference type="NCBI Taxonomy" id="1328754"/>
    <lineage>
        <taxon>Eukaryota</taxon>
        <taxon>Fungi</taxon>
        <taxon>Dikarya</taxon>
        <taxon>Basidiomycota</taxon>
        <taxon>Agaricomycotina</taxon>
        <taxon>Agaricomycetes</taxon>
        <taxon>Agaricomycetidae</taxon>
        <taxon>Boletales</taxon>
        <taxon>Boletineae</taxon>
        <taxon>Boletaceae</taxon>
        <taxon>Boletoideae</taxon>
        <taxon>Boletus</taxon>
    </lineage>
</organism>
<dbReference type="NCBIfam" id="TIGR00125">
    <property type="entry name" value="cyt_tran_rel"/>
    <property type="match status" value="1"/>
</dbReference>